<dbReference type="Proteomes" id="UP000248536">
    <property type="component" value="Chromosome"/>
</dbReference>
<sequence length="494" mass="54736">MRKQFLNITIKVLVLFFFIGCSDSYYDINTPSNTATVDQLRMQDLVGPVLLNTMQGQRSAELSFGNYVQNFVSTGGGAAGQTTASGLWLQVYLNALPNLRIIKDKAIENDAPHINAIADVLIAINIGIATDTWDNVPFSEASEAPENTFPAFDAQESIYNQLFSILDNAISALENPDNSNLTLGDSDIVYGGDVEKWLRTAYTIKARYQLHLVNKGVVSSNEVLASIANGYSSTEDDFLLFFDERNINPWYSEEILARQTGNLSKDIASQLVSSMNGDYFPFEGGIVEIDPRLPLFAENGGEDEYKGFVSGSEGLAPDGTDANTRFRTDGYYTSIDSPLLLISYAEAKFIEAEAAFLANGGTTTSTGSSEAAYSAYLEGIQASMDMYGVDGSDYLADPAIAVGADELMLNHIMKEKYIHNFLNPETFVDFRRYDFSDEVFVGLEIRQEEASDDSDFFGQWFRRAEYPATELNRNEENVLANQETPVTPVWWDRD</sequence>
<dbReference type="KEGG" id="spon:HME9304_00164"/>
<dbReference type="OrthoDB" id="725917at2"/>
<evidence type="ECO:0000313" key="1">
    <source>
        <dbReference type="EMBL" id="AWX43177.1"/>
    </source>
</evidence>
<dbReference type="InterPro" id="IPR011990">
    <property type="entry name" value="TPR-like_helical_dom_sf"/>
</dbReference>
<dbReference type="Pfam" id="PF12771">
    <property type="entry name" value="SusD-like_2"/>
    <property type="match status" value="1"/>
</dbReference>
<name>A0A2Z4LPM3_9FLAO</name>
<proteinExistence type="predicted"/>
<dbReference type="AlphaFoldDB" id="A0A2Z4LPM3"/>
<gene>
    <name evidence="1" type="ORF">HME9304_00164</name>
</gene>
<evidence type="ECO:0000313" key="2">
    <source>
        <dbReference type="Proteomes" id="UP000248536"/>
    </source>
</evidence>
<protein>
    <recommendedName>
        <fullName evidence="3">SusD/RagB family nutrient-binding outer membrane lipoprotein</fullName>
    </recommendedName>
</protein>
<organism evidence="1 2">
    <name type="scientific">Flagellimonas maritima</name>
    <dbReference type="NCBI Taxonomy" id="1383885"/>
    <lineage>
        <taxon>Bacteria</taxon>
        <taxon>Pseudomonadati</taxon>
        <taxon>Bacteroidota</taxon>
        <taxon>Flavobacteriia</taxon>
        <taxon>Flavobacteriales</taxon>
        <taxon>Flavobacteriaceae</taxon>
        <taxon>Flagellimonas</taxon>
    </lineage>
</organism>
<dbReference type="SUPFAM" id="SSF48452">
    <property type="entry name" value="TPR-like"/>
    <property type="match status" value="1"/>
</dbReference>
<dbReference type="InterPro" id="IPR041662">
    <property type="entry name" value="SusD-like_2"/>
</dbReference>
<accession>A0A2Z4LPM3</accession>
<keyword evidence="2" id="KW-1185">Reference proteome</keyword>
<evidence type="ECO:0008006" key="3">
    <source>
        <dbReference type="Google" id="ProtNLM"/>
    </source>
</evidence>
<dbReference type="EMBL" id="CP030104">
    <property type="protein sequence ID" value="AWX43177.1"/>
    <property type="molecule type" value="Genomic_DNA"/>
</dbReference>
<dbReference type="RefSeq" id="WP_112376782.1">
    <property type="nucleotide sequence ID" value="NZ_CP030104.1"/>
</dbReference>
<reference evidence="1 2" key="1">
    <citation type="submission" date="2018-06" db="EMBL/GenBank/DDBJ databases">
        <title>Spongiibacterium sp. HME9304 Genome sequencing and assembly.</title>
        <authorList>
            <person name="Kang H."/>
            <person name="Kim H."/>
            <person name="Joh K."/>
        </authorList>
    </citation>
    <scope>NUCLEOTIDE SEQUENCE [LARGE SCALE GENOMIC DNA]</scope>
    <source>
        <strain evidence="1 2">HME9304</strain>
    </source>
</reference>
<dbReference type="Gene3D" id="1.25.40.390">
    <property type="match status" value="1"/>
</dbReference>